<name>A0A218MLD7_9VIRU</name>
<evidence type="ECO:0000313" key="2">
    <source>
        <dbReference type="EMBL" id="ASF00093.1"/>
    </source>
</evidence>
<reference evidence="2" key="1">
    <citation type="submission" date="2016-10" db="EMBL/GenBank/DDBJ databases">
        <authorList>
            <person name="Varghese N."/>
        </authorList>
    </citation>
    <scope>NUCLEOTIDE SEQUENCE</scope>
</reference>
<accession>A0A218MLD7</accession>
<keyword evidence="1" id="KW-0812">Transmembrane</keyword>
<keyword evidence="1" id="KW-1133">Transmembrane helix</keyword>
<proteinExistence type="predicted"/>
<protein>
    <submittedName>
        <fullName evidence="2">Uncharacterized protein</fullName>
    </submittedName>
</protein>
<dbReference type="EMBL" id="KY052813">
    <property type="protein sequence ID" value="ASF00093.1"/>
    <property type="molecule type" value="Genomic_DNA"/>
</dbReference>
<sequence>MFDPITISASVSVASAAFSNIKRMFQAGRDLEAMSQDLSRWMGAVSDVDNAHKSAKNPSMVRKMFGGGSIEQEAIEAFTAKKKLEEQRYELKQFLMFTHGSKSWDDLLAMEGQIRKRRQKEVYDKQVFREKVITYVALAVVLTLGVGILGGFVYGLMGFDRGWW</sequence>
<reference evidence="2" key="2">
    <citation type="journal article" date="2017" name="Nat. Commun.">
        <title>Single-virus genomics reveals hidden cosmopolitan and abundant viruses.</title>
        <authorList>
            <person name="Martinez-Hernandez F."/>
            <person name="Fornas O."/>
            <person name="Lluesma Gomez M."/>
            <person name="Bolduc B."/>
            <person name="de la Cruz Pena M.J."/>
            <person name="Martinez J.M."/>
            <person name="Anton J."/>
            <person name="Gasol J.M."/>
            <person name="Rosselli R."/>
            <person name="Rodriguez-Valera F."/>
            <person name="Sullivan M.B."/>
            <person name="Acinas S.G."/>
            <person name="Martinez-Garcia M."/>
        </authorList>
    </citation>
    <scope>NUCLEOTIDE SEQUENCE</scope>
</reference>
<organism evidence="2">
    <name type="scientific">uncultured virus</name>
    <dbReference type="NCBI Taxonomy" id="340016"/>
    <lineage>
        <taxon>Viruses</taxon>
        <taxon>environmental samples</taxon>
    </lineage>
</organism>
<evidence type="ECO:0000256" key="1">
    <source>
        <dbReference type="SAM" id="Phobius"/>
    </source>
</evidence>
<keyword evidence="1" id="KW-0472">Membrane</keyword>
<feature type="transmembrane region" description="Helical" evidence="1">
    <location>
        <begin position="132"/>
        <end position="157"/>
    </location>
</feature>